<dbReference type="Gene3D" id="3.30.9.10">
    <property type="entry name" value="D-Amino Acid Oxidase, subunit A, domain 2"/>
    <property type="match status" value="1"/>
</dbReference>
<accession>A0A2T4Y4Q2</accession>
<keyword evidence="1" id="KW-0560">Oxidoreductase</keyword>
<dbReference type="AlphaFoldDB" id="A0A2T4Y4Q2"/>
<dbReference type="InterPro" id="IPR006076">
    <property type="entry name" value="FAD-dep_OxRdtase"/>
</dbReference>
<evidence type="ECO:0000313" key="4">
    <source>
        <dbReference type="Proteomes" id="UP000241614"/>
    </source>
</evidence>
<evidence type="ECO:0000313" key="3">
    <source>
        <dbReference type="EMBL" id="PTM37172.1"/>
    </source>
</evidence>
<dbReference type="PANTHER" id="PTHR13847">
    <property type="entry name" value="SARCOSINE DEHYDROGENASE-RELATED"/>
    <property type="match status" value="1"/>
</dbReference>
<protein>
    <submittedName>
        <fullName evidence="3">D-amino-acid oxidase</fullName>
    </submittedName>
</protein>
<proteinExistence type="predicted"/>
<dbReference type="InterPro" id="IPR036188">
    <property type="entry name" value="FAD/NAD-bd_sf"/>
</dbReference>
<name>A0A2T4Y4Q2_ENTCL</name>
<sequence length="367" mass="39456">MTDTDVIVIGAGIVGAACAWQLAKRGQRVTLIDDGNAGATAAGMGHLVCMDDDPAELTLSAWSLARWRELTPRMPESCAWRGCGTLWLAETPQELELAEEKQRRMAQHQVASDMQTRDQLAAREPLLTSRLSGGLWVPGDGIVYAPNVARWLIDDADVTHLRDRALAVDAPYVTLHSGKRLRSRAIVIACGLGANALLGENWLRAKKGQLAITDRYAPLLSHQLVELGYGASAHAGGTSVAFNVQPRPTGQLLIGSSRQFDNTDRELDLPLLAAMLARARHFLPSLDNLNIIRCWSGFRAASADGNPLIGPHPARPGIWLALGHEGLGVTTAPATAELLCAQILGERPPVSPDAWLPARLQTQEAIA</sequence>
<comment type="caution">
    <text evidence="3">The sequence shown here is derived from an EMBL/GenBank/DDBJ whole genome shotgun (WGS) entry which is preliminary data.</text>
</comment>
<dbReference type="GO" id="GO:0016491">
    <property type="term" value="F:oxidoreductase activity"/>
    <property type="evidence" value="ECO:0007669"/>
    <property type="project" value="UniProtKB-KW"/>
</dbReference>
<evidence type="ECO:0000259" key="2">
    <source>
        <dbReference type="Pfam" id="PF01266"/>
    </source>
</evidence>
<dbReference type="Proteomes" id="UP000241614">
    <property type="component" value="Unassembled WGS sequence"/>
</dbReference>
<organism evidence="3 4">
    <name type="scientific">Enterobacter cloacae</name>
    <dbReference type="NCBI Taxonomy" id="550"/>
    <lineage>
        <taxon>Bacteria</taxon>
        <taxon>Pseudomonadati</taxon>
        <taxon>Pseudomonadota</taxon>
        <taxon>Gammaproteobacteria</taxon>
        <taxon>Enterobacterales</taxon>
        <taxon>Enterobacteriaceae</taxon>
        <taxon>Enterobacter</taxon>
        <taxon>Enterobacter cloacae complex</taxon>
    </lineage>
</organism>
<dbReference type="SUPFAM" id="SSF51905">
    <property type="entry name" value="FAD/NAD(P)-binding domain"/>
    <property type="match status" value="1"/>
</dbReference>
<dbReference type="Gene3D" id="3.50.50.60">
    <property type="entry name" value="FAD/NAD(P)-binding domain"/>
    <property type="match status" value="1"/>
</dbReference>
<dbReference type="EMBL" id="PZPP01000006">
    <property type="protein sequence ID" value="PTM37172.1"/>
    <property type="molecule type" value="Genomic_DNA"/>
</dbReference>
<reference evidence="3 4" key="1">
    <citation type="submission" date="2018-04" db="EMBL/GenBank/DDBJ databases">
        <title>Genome sequencing reveals highly heavy metal resistance and biotechnology application of the novel Enterobacter cloacae amazonensis isolated from wastewater river in Manaus - Amazonas.</title>
        <authorList>
            <person name="Astolfi M.C.T."/>
            <person name="Carvalho E.B.D.S."/>
            <person name="Lacerda L.B."/>
            <person name="Pinto M.V."/>
            <person name="Nogueira V.B."/>
            <person name="Barros A.M."/>
            <person name="Astolfi-Filho S."/>
        </authorList>
    </citation>
    <scope>NUCLEOTIDE SEQUENCE [LARGE SCALE GENOMIC DNA]</scope>
    <source>
        <strain evidence="4">amazonensis</strain>
    </source>
</reference>
<dbReference type="PANTHER" id="PTHR13847:SF287">
    <property type="entry name" value="FAD-DEPENDENT OXIDOREDUCTASE DOMAIN-CONTAINING PROTEIN 1"/>
    <property type="match status" value="1"/>
</dbReference>
<dbReference type="Pfam" id="PF01266">
    <property type="entry name" value="DAO"/>
    <property type="match status" value="1"/>
</dbReference>
<dbReference type="GO" id="GO:0005737">
    <property type="term" value="C:cytoplasm"/>
    <property type="evidence" value="ECO:0007669"/>
    <property type="project" value="TreeGrafter"/>
</dbReference>
<gene>
    <name evidence="3" type="ORF">DA103_03145</name>
</gene>
<dbReference type="SUPFAM" id="SSF54373">
    <property type="entry name" value="FAD-linked reductases, C-terminal domain"/>
    <property type="match status" value="1"/>
</dbReference>
<evidence type="ECO:0000256" key="1">
    <source>
        <dbReference type="ARBA" id="ARBA00023002"/>
    </source>
</evidence>
<feature type="domain" description="FAD dependent oxidoreductase" evidence="2">
    <location>
        <begin position="5"/>
        <end position="341"/>
    </location>
</feature>
<dbReference type="RefSeq" id="WP_108089520.1">
    <property type="nucleotide sequence ID" value="NZ_PZPP01000006.1"/>
</dbReference>
<dbReference type="OrthoDB" id="9806257at2"/>